<evidence type="ECO:0000256" key="6">
    <source>
        <dbReference type="ARBA" id="ARBA00023136"/>
    </source>
</evidence>
<dbReference type="PROSITE" id="PS00237">
    <property type="entry name" value="G_PROTEIN_RECEP_F1_1"/>
    <property type="match status" value="1"/>
</dbReference>
<feature type="transmembrane region" description="Helical" evidence="10">
    <location>
        <begin position="89"/>
        <end position="110"/>
    </location>
</feature>
<evidence type="ECO:0000313" key="12">
    <source>
        <dbReference type="EMBL" id="KAK6188672.1"/>
    </source>
</evidence>
<feature type="transmembrane region" description="Helical" evidence="10">
    <location>
        <begin position="55"/>
        <end position="77"/>
    </location>
</feature>
<feature type="transmembrane region" description="Helical" evidence="10">
    <location>
        <begin position="122"/>
        <end position="145"/>
    </location>
</feature>
<feature type="domain" description="G-protein coupled receptors family 1 profile" evidence="11">
    <location>
        <begin position="68"/>
        <end position="334"/>
    </location>
</feature>
<keyword evidence="8 9" id="KW-0807">Transducer</keyword>
<keyword evidence="7 9" id="KW-0675">Receptor</keyword>
<dbReference type="GO" id="GO:0005886">
    <property type="term" value="C:plasma membrane"/>
    <property type="evidence" value="ECO:0007669"/>
    <property type="project" value="TreeGrafter"/>
</dbReference>
<dbReference type="EMBL" id="JAZGQO010000003">
    <property type="protein sequence ID" value="KAK6188672.1"/>
    <property type="molecule type" value="Genomic_DNA"/>
</dbReference>
<evidence type="ECO:0000256" key="10">
    <source>
        <dbReference type="SAM" id="Phobius"/>
    </source>
</evidence>
<dbReference type="InterPro" id="IPR000276">
    <property type="entry name" value="GPCR_Rhodpsn"/>
</dbReference>
<evidence type="ECO:0000256" key="4">
    <source>
        <dbReference type="ARBA" id="ARBA00022989"/>
    </source>
</evidence>
<evidence type="ECO:0000256" key="1">
    <source>
        <dbReference type="ARBA" id="ARBA00004141"/>
    </source>
</evidence>
<dbReference type="GO" id="GO:0004983">
    <property type="term" value="F:neuropeptide Y receptor activity"/>
    <property type="evidence" value="ECO:0007669"/>
    <property type="project" value="InterPro"/>
</dbReference>
<feature type="transmembrane region" description="Helical" evidence="10">
    <location>
        <begin position="166"/>
        <end position="186"/>
    </location>
</feature>
<dbReference type="PANTHER" id="PTHR45695:SF15">
    <property type="entry name" value="OPSIN RH2"/>
    <property type="match status" value="1"/>
</dbReference>
<evidence type="ECO:0000256" key="9">
    <source>
        <dbReference type="RuleBase" id="RU000688"/>
    </source>
</evidence>
<proteinExistence type="inferred from homology"/>
<dbReference type="InterPro" id="IPR017452">
    <property type="entry name" value="GPCR_Rhodpsn_7TM"/>
</dbReference>
<evidence type="ECO:0000259" key="11">
    <source>
        <dbReference type="PROSITE" id="PS50262"/>
    </source>
</evidence>
<evidence type="ECO:0000256" key="7">
    <source>
        <dbReference type="ARBA" id="ARBA00023170"/>
    </source>
</evidence>
<keyword evidence="3 9" id="KW-0812">Transmembrane</keyword>
<dbReference type="Proteomes" id="UP001347796">
    <property type="component" value="Unassembled WGS sequence"/>
</dbReference>
<dbReference type="PRINTS" id="PR00237">
    <property type="entry name" value="GPCRRHODOPSN"/>
</dbReference>
<keyword evidence="4 10" id="KW-1133">Transmembrane helix</keyword>
<comment type="similarity">
    <text evidence="2 9">Belongs to the G-protein coupled receptor 1 family.</text>
</comment>
<dbReference type="AlphaFoldDB" id="A0AAN8K5G7"/>
<protein>
    <recommendedName>
        <fullName evidence="11">G-protein coupled receptors family 1 profile domain-containing protein</fullName>
    </recommendedName>
</protein>
<dbReference type="Pfam" id="PF00001">
    <property type="entry name" value="7tm_1"/>
    <property type="match status" value="1"/>
</dbReference>
<keyword evidence="5 9" id="KW-0297">G-protein coupled receptor</keyword>
<dbReference type="Gene3D" id="1.20.1070.10">
    <property type="entry name" value="Rhodopsin 7-helix transmembrane proteins"/>
    <property type="match status" value="1"/>
</dbReference>
<dbReference type="FunFam" id="1.20.1070.10:FF:000291">
    <property type="entry name" value="Predicted protein"/>
    <property type="match status" value="1"/>
</dbReference>
<evidence type="ECO:0000256" key="2">
    <source>
        <dbReference type="ARBA" id="ARBA00010663"/>
    </source>
</evidence>
<feature type="transmembrane region" description="Helical" evidence="10">
    <location>
        <begin position="277"/>
        <end position="306"/>
    </location>
</feature>
<dbReference type="InterPro" id="IPR000611">
    <property type="entry name" value="NPY_rcpt"/>
</dbReference>
<reference evidence="12 13" key="1">
    <citation type="submission" date="2024-01" db="EMBL/GenBank/DDBJ databases">
        <title>The genome of the rayed Mediterranean limpet Patella caerulea (Linnaeus, 1758).</title>
        <authorList>
            <person name="Anh-Thu Weber A."/>
            <person name="Halstead-Nussloch G."/>
        </authorList>
    </citation>
    <scope>NUCLEOTIDE SEQUENCE [LARGE SCALE GENOMIC DNA]</scope>
    <source>
        <strain evidence="12">AATW-2023a</strain>
        <tissue evidence="12">Whole specimen</tissue>
    </source>
</reference>
<keyword evidence="13" id="KW-1185">Reference proteome</keyword>
<dbReference type="PRINTS" id="PR01012">
    <property type="entry name" value="NRPEPTIDEYR"/>
</dbReference>
<gene>
    <name evidence="12" type="ORF">SNE40_004804</name>
</gene>
<evidence type="ECO:0000256" key="8">
    <source>
        <dbReference type="ARBA" id="ARBA00023224"/>
    </source>
</evidence>
<comment type="subcellular location">
    <subcellularLocation>
        <location evidence="1">Membrane</location>
        <topology evidence="1">Multi-pass membrane protein</topology>
    </subcellularLocation>
</comment>
<dbReference type="SMART" id="SM01381">
    <property type="entry name" value="7TM_GPCR_Srsx"/>
    <property type="match status" value="1"/>
</dbReference>
<sequence length="384" mass="44145">MKNFSDSTTMGNISGDNITCWPGLSHDPPVCGTRDEMIEYILEKMKPTVEESVLIFLYVVVFFVGLFGNFLVCFVVYRSKSMQNATNYFIVNLAVTDMLVILICLPPTVVQQTSSHWYFGEVMCHIVVFMQTASIVSSVLTLCAIGVERYYGICLPFESWLSSRRVITIIVMIWTTAAAVSAPHLIYMTLKSTYNDIPEYLQYCAMNMTTQSRKIFQSVLVICVYLIPLLIIGVMYLRISIRLWSASIPGETLKSAGRPSTAMINQKLSRRKISRMLIAVVIIFAVCYLPIHVMYICFIFDVFVGLKDQSFIPRLMMISHWLCYFNSAINPIIYNFMSVKFQSEFKRIFYRLTYRRYPDSHGRTESVELKSNDDYYSTAVENRL</sequence>
<keyword evidence="6 10" id="KW-0472">Membrane</keyword>
<evidence type="ECO:0000256" key="5">
    <source>
        <dbReference type="ARBA" id="ARBA00023040"/>
    </source>
</evidence>
<feature type="transmembrane region" description="Helical" evidence="10">
    <location>
        <begin position="215"/>
        <end position="237"/>
    </location>
</feature>
<organism evidence="12 13">
    <name type="scientific">Patella caerulea</name>
    <name type="common">Rayed Mediterranean limpet</name>
    <dbReference type="NCBI Taxonomy" id="87958"/>
    <lineage>
        <taxon>Eukaryota</taxon>
        <taxon>Metazoa</taxon>
        <taxon>Spiralia</taxon>
        <taxon>Lophotrochozoa</taxon>
        <taxon>Mollusca</taxon>
        <taxon>Gastropoda</taxon>
        <taxon>Patellogastropoda</taxon>
        <taxon>Patelloidea</taxon>
        <taxon>Patellidae</taxon>
        <taxon>Patella</taxon>
    </lineage>
</organism>
<accession>A0AAN8K5G7</accession>
<evidence type="ECO:0000313" key="13">
    <source>
        <dbReference type="Proteomes" id="UP001347796"/>
    </source>
</evidence>
<feature type="transmembrane region" description="Helical" evidence="10">
    <location>
        <begin position="318"/>
        <end position="337"/>
    </location>
</feature>
<dbReference type="PANTHER" id="PTHR45695">
    <property type="entry name" value="LEUCOKININ RECEPTOR-RELATED"/>
    <property type="match status" value="1"/>
</dbReference>
<dbReference type="PROSITE" id="PS50262">
    <property type="entry name" value="G_PROTEIN_RECEP_F1_2"/>
    <property type="match status" value="1"/>
</dbReference>
<dbReference type="SUPFAM" id="SSF81321">
    <property type="entry name" value="Family A G protein-coupled receptor-like"/>
    <property type="match status" value="1"/>
</dbReference>
<comment type="caution">
    <text evidence="12">The sequence shown here is derived from an EMBL/GenBank/DDBJ whole genome shotgun (WGS) entry which is preliminary data.</text>
</comment>
<evidence type="ECO:0000256" key="3">
    <source>
        <dbReference type="ARBA" id="ARBA00022692"/>
    </source>
</evidence>
<name>A0AAN8K5G7_PATCE</name>